<dbReference type="PROSITE" id="PS51178">
    <property type="entry name" value="PASTA"/>
    <property type="match status" value="2"/>
</dbReference>
<comment type="caution">
    <text evidence="4">The sequence shown here is derived from an EMBL/GenBank/DDBJ whole genome shotgun (WGS) entry which is preliminary data.</text>
</comment>
<dbReference type="Pfam" id="PF03793">
    <property type="entry name" value="PASTA"/>
    <property type="match status" value="1"/>
</dbReference>
<organism evidence="4 5">
    <name type="scientific">Hallella colorans</name>
    <dbReference type="NCBI Taxonomy" id="1703337"/>
    <lineage>
        <taxon>Bacteria</taxon>
        <taxon>Pseudomonadati</taxon>
        <taxon>Bacteroidota</taxon>
        <taxon>Bacteroidia</taxon>
        <taxon>Bacteroidales</taxon>
        <taxon>Prevotellaceae</taxon>
        <taxon>Hallella</taxon>
    </lineage>
</organism>
<dbReference type="InterPro" id="IPR005543">
    <property type="entry name" value="PASTA_dom"/>
</dbReference>
<evidence type="ECO:0000256" key="2">
    <source>
        <dbReference type="SAM" id="Phobius"/>
    </source>
</evidence>
<proteinExistence type="predicted"/>
<evidence type="ECO:0000259" key="3">
    <source>
        <dbReference type="PROSITE" id="PS51178"/>
    </source>
</evidence>
<gene>
    <name evidence="4" type="ORF">C7379_10893</name>
</gene>
<dbReference type="Proteomes" id="UP000245870">
    <property type="component" value="Unassembled WGS sequence"/>
</dbReference>
<dbReference type="CDD" id="cd06577">
    <property type="entry name" value="PASTA_pknB"/>
    <property type="match status" value="1"/>
</dbReference>
<feature type="transmembrane region" description="Helical" evidence="2">
    <location>
        <begin position="14"/>
        <end position="33"/>
    </location>
</feature>
<accession>A0A2U0UB51</accession>
<dbReference type="AlphaFoldDB" id="A0A2U0UB51"/>
<evidence type="ECO:0000256" key="1">
    <source>
        <dbReference type="SAM" id="MobiDB-lite"/>
    </source>
</evidence>
<dbReference type="Gene3D" id="3.30.10.20">
    <property type="match status" value="1"/>
</dbReference>
<feature type="domain" description="PASTA" evidence="3">
    <location>
        <begin position="112"/>
        <end position="182"/>
    </location>
</feature>
<dbReference type="SUPFAM" id="SSF54184">
    <property type="entry name" value="Penicillin-binding protein 2x (pbp-2x), c-terminal domain"/>
    <property type="match status" value="1"/>
</dbReference>
<keyword evidence="2" id="KW-1133">Transmembrane helix</keyword>
<dbReference type="EMBL" id="QENY01000008">
    <property type="protein sequence ID" value="PVX54864.1"/>
    <property type="molecule type" value="Genomic_DNA"/>
</dbReference>
<dbReference type="RefSeq" id="WP_116616400.1">
    <property type="nucleotide sequence ID" value="NZ_QENY01000008.1"/>
</dbReference>
<evidence type="ECO:0000313" key="4">
    <source>
        <dbReference type="EMBL" id="PVX54864.1"/>
    </source>
</evidence>
<sequence length="255" mass="28224">MTFSEFFGKFKSRYLWGNLAAIAATWMLLAVGVKYGIDEYTHHGEAISVPNLTHKNFDDAKNVADHLKLKIEVVDTGYVKHLPAGCILEQSPGPGETVKAGHAIYVTINAGKSPTIKLPDVIDNSSLREAMAKLTAMGFKLTLPQFISGEKYWVYGILANGKPVSFGDRIPVDAKLTIQVGNGMRDMSDSVNYVDPVYPTDDEYEEMGETDPFEEVSEPPIEEKQPFNPTNQSPDPNRKQSVKPAKNPTVKPEHR</sequence>
<feature type="compositionally biased region" description="Acidic residues" evidence="1">
    <location>
        <begin position="200"/>
        <end position="217"/>
    </location>
</feature>
<keyword evidence="2" id="KW-0812">Transmembrane</keyword>
<feature type="domain" description="PASTA" evidence="3">
    <location>
        <begin position="44"/>
        <end position="110"/>
    </location>
</feature>
<keyword evidence="5" id="KW-1185">Reference proteome</keyword>
<protein>
    <submittedName>
        <fullName evidence="4">PASTA domain-containing protein</fullName>
    </submittedName>
</protein>
<feature type="region of interest" description="Disordered" evidence="1">
    <location>
        <begin position="191"/>
        <end position="255"/>
    </location>
</feature>
<keyword evidence="2" id="KW-0472">Membrane</keyword>
<name>A0A2U0UB51_9BACT</name>
<evidence type="ECO:0000313" key="5">
    <source>
        <dbReference type="Proteomes" id="UP000245870"/>
    </source>
</evidence>
<dbReference type="OrthoDB" id="9803895at2"/>
<reference evidence="4 5" key="1">
    <citation type="submission" date="2018-05" db="EMBL/GenBank/DDBJ databases">
        <title>Genomic Encyclopedia of Type Strains, Phase IV (KMG-IV): sequencing the most valuable type-strain genomes for metagenomic binning, comparative biology and taxonomic classification.</title>
        <authorList>
            <person name="Goeker M."/>
        </authorList>
    </citation>
    <scope>NUCLEOTIDE SEQUENCE [LARGE SCALE GENOMIC DNA]</scope>
    <source>
        <strain evidence="4 5">DSM 100333</strain>
    </source>
</reference>
<dbReference type="SMART" id="SM00740">
    <property type="entry name" value="PASTA"/>
    <property type="match status" value="1"/>
</dbReference>